<name>A0A5B7HPJ2_PORTR</name>
<keyword evidence="2" id="KW-1185">Reference proteome</keyword>
<dbReference type="Proteomes" id="UP000324222">
    <property type="component" value="Unassembled WGS sequence"/>
</dbReference>
<comment type="caution">
    <text evidence="1">The sequence shown here is derived from an EMBL/GenBank/DDBJ whole genome shotgun (WGS) entry which is preliminary data.</text>
</comment>
<accession>A0A5B7HPJ2</accession>
<sequence>MTEACWRAGTTKRGGVVMGWWGGGIVRWVGGAYMLRVEAMGVVDGGVQWMVEWWTMEWRGRGLQCGGCRERWGGRGEYRGAACSGYYIGTGAVEWQNGVVEAYS</sequence>
<gene>
    <name evidence="1" type="ORF">E2C01_068717</name>
</gene>
<evidence type="ECO:0000313" key="2">
    <source>
        <dbReference type="Proteomes" id="UP000324222"/>
    </source>
</evidence>
<dbReference type="EMBL" id="VSRR010038767">
    <property type="protein sequence ID" value="MPC74360.1"/>
    <property type="molecule type" value="Genomic_DNA"/>
</dbReference>
<organism evidence="1 2">
    <name type="scientific">Portunus trituberculatus</name>
    <name type="common">Swimming crab</name>
    <name type="synonym">Neptunus trituberculatus</name>
    <dbReference type="NCBI Taxonomy" id="210409"/>
    <lineage>
        <taxon>Eukaryota</taxon>
        <taxon>Metazoa</taxon>
        <taxon>Ecdysozoa</taxon>
        <taxon>Arthropoda</taxon>
        <taxon>Crustacea</taxon>
        <taxon>Multicrustacea</taxon>
        <taxon>Malacostraca</taxon>
        <taxon>Eumalacostraca</taxon>
        <taxon>Eucarida</taxon>
        <taxon>Decapoda</taxon>
        <taxon>Pleocyemata</taxon>
        <taxon>Brachyura</taxon>
        <taxon>Eubrachyura</taxon>
        <taxon>Portunoidea</taxon>
        <taxon>Portunidae</taxon>
        <taxon>Portuninae</taxon>
        <taxon>Portunus</taxon>
    </lineage>
</organism>
<protein>
    <submittedName>
        <fullName evidence="1">Uncharacterized protein</fullName>
    </submittedName>
</protein>
<evidence type="ECO:0000313" key="1">
    <source>
        <dbReference type="EMBL" id="MPC74360.1"/>
    </source>
</evidence>
<reference evidence="1 2" key="1">
    <citation type="submission" date="2019-05" db="EMBL/GenBank/DDBJ databases">
        <title>Another draft genome of Portunus trituberculatus and its Hox gene families provides insights of decapod evolution.</title>
        <authorList>
            <person name="Jeong J.-H."/>
            <person name="Song I."/>
            <person name="Kim S."/>
            <person name="Choi T."/>
            <person name="Kim D."/>
            <person name="Ryu S."/>
            <person name="Kim W."/>
        </authorList>
    </citation>
    <scope>NUCLEOTIDE SEQUENCE [LARGE SCALE GENOMIC DNA]</scope>
    <source>
        <tissue evidence="1">Muscle</tissue>
    </source>
</reference>
<dbReference type="AlphaFoldDB" id="A0A5B7HPJ2"/>
<proteinExistence type="predicted"/>